<evidence type="ECO:0000256" key="1">
    <source>
        <dbReference type="SAM" id="Phobius"/>
    </source>
</evidence>
<name>A0AAU9JWY1_9CILI</name>
<keyword evidence="1" id="KW-0472">Membrane</keyword>
<gene>
    <name evidence="2" type="ORF">BSTOLATCC_MIC44528</name>
</gene>
<keyword evidence="1" id="KW-1133">Transmembrane helix</keyword>
<proteinExistence type="predicted"/>
<dbReference type="Proteomes" id="UP001162131">
    <property type="component" value="Unassembled WGS sequence"/>
</dbReference>
<reference evidence="2" key="1">
    <citation type="submission" date="2021-09" db="EMBL/GenBank/DDBJ databases">
        <authorList>
            <consortium name="AG Swart"/>
            <person name="Singh M."/>
            <person name="Singh A."/>
            <person name="Seah K."/>
            <person name="Emmerich C."/>
        </authorList>
    </citation>
    <scope>NUCLEOTIDE SEQUENCE</scope>
    <source>
        <strain evidence="2">ATCC30299</strain>
    </source>
</reference>
<keyword evidence="1" id="KW-0812">Transmembrane</keyword>
<sequence>MALHVKLSRDMFCSHWKIKLFIKTRNIFTLMNSWEPIYQGKFYHTKIKKFKKEKFLFLNIKFWMIFTFIYLLLMQLKYHNLLYSHIYIFLPIIVMRFILNSPREYS</sequence>
<accession>A0AAU9JWY1</accession>
<protein>
    <submittedName>
        <fullName evidence="2">Uncharacterized protein</fullName>
    </submittedName>
</protein>
<evidence type="ECO:0000313" key="2">
    <source>
        <dbReference type="EMBL" id="CAG9327908.1"/>
    </source>
</evidence>
<evidence type="ECO:0000313" key="3">
    <source>
        <dbReference type="Proteomes" id="UP001162131"/>
    </source>
</evidence>
<dbReference type="AlphaFoldDB" id="A0AAU9JWY1"/>
<comment type="caution">
    <text evidence="2">The sequence shown here is derived from an EMBL/GenBank/DDBJ whole genome shotgun (WGS) entry which is preliminary data.</text>
</comment>
<keyword evidence="3" id="KW-1185">Reference proteome</keyword>
<organism evidence="2 3">
    <name type="scientific">Blepharisma stoltei</name>
    <dbReference type="NCBI Taxonomy" id="1481888"/>
    <lineage>
        <taxon>Eukaryota</taxon>
        <taxon>Sar</taxon>
        <taxon>Alveolata</taxon>
        <taxon>Ciliophora</taxon>
        <taxon>Postciliodesmatophora</taxon>
        <taxon>Heterotrichea</taxon>
        <taxon>Heterotrichida</taxon>
        <taxon>Blepharismidae</taxon>
        <taxon>Blepharisma</taxon>
    </lineage>
</organism>
<dbReference type="EMBL" id="CAJZBQ010000044">
    <property type="protein sequence ID" value="CAG9327908.1"/>
    <property type="molecule type" value="Genomic_DNA"/>
</dbReference>
<feature type="transmembrane region" description="Helical" evidence="1">
    <location>
        <begin position="55"/>
        <end position="76"/>
    </location>
</feature>
<feature type="transmembrane region" description="Helical" evidence="1">
    <location>
        <begin position="82"/>
        <end position="99"/>
    </location>
</feature>